<dbReference type="InterPro" id="IPR050250">
    <property type="entry name" value="Macrolide_Exporter_MacB"/>
</dbReference>
<dbReference type="PANTHER" id="PTHR30572">
    <property type="entry name" value="MEMBRANE COMPONENT OF TRANSPORTER-RELATED"/>
    <property type="match status" value="1"/>
</dbReference>
<feature type="domain" description="ABC3 transporter permease C-terminal" evidence="7">
    <location>
        <begin position="319"/>
        <end position="434"/>
    </location>
</feature>
<comment type="subcellular location">
    <subcellularLocation>
        <location evidence="1">Cell membrane</location>
        <topology evidence="1">Multi-pass membrane protein</topology>
    </subcellularLocation>
</comment>
<feature type="transmembrane region" description="Helical" evidence="6">
    <location>
        <begin position="315"/>
        <end position="337"/>
    </location>
</feature>
<keyword evidence="10" id="KW-1185">Reference proteome</keyword>
<dbReference type="GO" id="GO:0005886">
    <property type="term" value="C:plasma membrane"/>
    <property type="evidence" value="ECO:0007669"/>
    <property type="project" value="UniProtKB-SubCell"/>
</dbReference>
<evidence type="ECO:0000313" key="9">
    <source>
        <dbReference type="EMBL" id="GLS25657.1"/>
    </source>
</evidence>
<accession>A0AA37WP51</accession>
<keyword evidence="5 6" id="KW-0472">Membrane</keyword>
<dbReference type="EMBL" id="BSPD01000033">
    <property type="protein sequence ID" value="GLS25657.1"/>
    <property type="molecule type" value="Genomic_DNA"/>
</dbReference>
<evidence type="ECO:0000256" key="1">
    <source>
        <dbReference type="ARBA" id="ARBA00004651"/>
    </source>
</evidence>
<name>A0AA37WP51_9GAMM</name>
<evidence type="ECO:0000256" key="5">
    <source>
        <dbReference type="ARBA" id="ARBA00023136"/>
    </source>
</evidence>
<dbReference type="RefSeq" id="WP_232594220.1">
    <property type="nucleotide sequence ID" value="NZ_BSPD01000033.1"/>
</dbReference>
<organism evidence="9 10">
    <name type="scientific">Marinibactrum halimedae</name>
    <dbReference type="NCBI Taxonomy" id="1444977"/>
    <lineage>
        <taxon>Bacteria</taxon>
        <taxon>Pseudomonadati</taxon>
        <taxon>Pseudomonadota</taxon>
        <taxon>Gammaproteobacteria</taxon>
        <taxon>Cellvibrionales</taxon>
        <taxon>Cellvibrionaceae</taxon>
        <taxon>Marinibactrum</taxon>
    </lineage>
</organism>
<dbReference type="Pfam" id="PF12704">
    <property type="entry name" value="MacB_PCD"/>
    <property type="match status" value="1"/>
</dbReference>
<feature type="transmembrane region" description="Helical" evidence="6">
    <location>
        <begin position="363"/>
        <end position="389"/>
    </location>
</feature>
<feature type="transmembrane region" description="Helical" evidence="6">
    <location>
        <begin position="404"/>
        <end position="427"/>
    </location>
</feature>
<reference evidence="9 10" key="1">
    <citation type="journal article" date="2014" name="Int. J. Syst. Evol. Microbiol.">
        <title>Complete genome sequence of Corynebacterium casei LMG S-19264T (=DSM 44701T), isolated from a smear-ripened cheese.</title>
        <authorList>
            <consortium name="US DOE Joint Genome Institute (JGI-PGF)"/>
            <person name="Walter F."/>
            <person name="Albersmeier A."/>
            <person name="Kalinowski J."/>
            <person name="Ruckert C."/>
        </authorList>
    </citation>
    <scope>NUCLEOTIDE SEQUENCE [LARGE SCALE GENOMIC DNA]</scope>
    <source>
        <strain evidence="9 10">NBRC 110095</strain>
    </source>
</reference>
<evidence type="ECO:0000259" key="8">
    <source>
        <dbReference type="Pfam" id="PF12704"/>
    </source>
</evidence>
<keyword evidence="3 6" id="KW-0812">Transmembrane</keyword>
<dbReference type="InterPro" id="IPR003838">
    <property type="entry name" value="ABC3_permease_C"/>
</dbReference>
<evidence type="ECO:0000259" key="7">
    <source>
        <dbReference type="Pfam" id="PF02687"/>
    </source>
</evidence>
<dbReference type="PANTHER" id="PTHR30572:SF18">
    <property type="entry name" value="ABC-TYPE MACROLIDE FAMILY EXPORT SYSTEM PERMEASE COMPONENT 2"/>
    <property type="match status" value="1"/>
</dbReference>
<protein>
    <submittedName>
        <fullName evidence="9">ABC macrolide family export system permease 2</fullName>
    </submittedName>
</protein>
<dbReference type="GO" id="GO:0022857">
    <property type="term" value="F:transmembrane transporter activity"/>
    <property type="evidence" value="ECO:0007669"/>
    <property type="project" value="TreeGrafter"/>
</dbReference>
<gene>
    <name evidence="9" type="ORF">GCM10007877_13710</name>
</gene>
<keyword evidence="4 6" id="KW-1133">Transmembrane helix</keyword>
<feature type="transmembrane region" description="Helical" evidence="6">
    <location>
        <begin position="21"/>
        <end position="44"/>
    </location>
</feature>
<proteinExistence type="predicted"/>
<evidence type="ECO:0000256" key="4">
    <source>
        <dbReference type="ARBA" id="ARBA00022989"/>
    </source>
</evidence>
<evidence type="ECO:0000256" key="3">
    <source>
        <dbReference type="ARBA" id="ARBA00022692"/>
    </source>
</evidence>
<feature type="domain" description="MacB-like periplasmic core" evidence="8">
    <location>
        <begin position="24"/>
        <end position="223"/>
    </location>
</feature>
<dbReference type="Pfam" id="PF02687">
    <property type="entry name" value="FtsX"/>
    <property type="match status" value="1"/>
</dbReference>
<sequence>MFAYYIHLSLRQLRAMPVLNGFIALAIALGIGVSMTMMTLYQALSHNPAGDKSSVLFNVQLAAYGAELETWGGHDGLPDQITYQDAKNLRNADLPFKSSPMYAIGEVIEKSTGTKRLSNHYKGRFIDSDFFSMFELEFIYGQPWSSSVDEHPERLIVIDENLNQWAFNGKNSVGETLRVKENQFTVVGVVKEWRPLPQFHHLGSRSAFSRNFDNYFLPFSLVPELELYGQGSINGWKSESIVEFKDFLQSELIWMAYWVELPTKDAVSDYQNFLSAYVSEQQSLGRFTHPQARGRLRDVAEWLSYKAVVNEDNRILVGLSLLFLLVCMVNAVALLLAKFMRKANEAGVRRALGARRIDIFQQFLSDVSVLGGIGGIAGLMLSVLGLWALRVLYPEFQNIAHLDFGMALVTLAVSMGAAIISGIYPAYRVCKAQPSLFLKAQ</sequence>
<evidence type="ECO:0000256" key="6">
    <source>
        <dbReference type="SAM" id="Phobius"/>
    </source>
</evidence>
<evidence type="ECO:0000256" key="2">
    <source>
        <dbReference type="ARBA" id="ARBA00022475"/>
    </source>
</evidence>
<dbReference type="InterPro" id="IPR025857">
    <property type="entry name" value="MacB_PCD"/>
</dbReference>
<dbReference type="Proteomes" id="UP001156870">
    <property type="component" value="Unassembled WGS sequence"/>
</dbReference>
<dbReference type="AlphaFoldDB" id="A0AA37WP51"/>
<evidence type="ECO:0000313" key="10">
    <source>
        <dbReference type="Proteomes" id="UP001156870"/>
    </source>
</evidence>
<comment type="caution">
    <text evidence="9">The sequence shown here is derived from an EMBL/GenBank/DDBJ whole genome shotgun (WGS) entry which is preliminary data.</text>
</comment>
<keyword evidence="2" id="KW-1003">Cell membrane</keyword>